<feature type="transmembrane region" description="Helical" evidence="12">
    <location>
        <begin position="262"/>
        <end position="282"/>
    </location>
</feature>
<organism evidence="13 14">
    <name type="scientific">Tepidibacillus fermentans</name>
    <dbReference type="NCBI Taxonomy" id="1281767"/>
    <lineage>
        <taxon>Bacteria</taxon>
        <taxon>Bacillati</taxon>
        <taxon>Bacillota</taxon>
        <taxon>Bacilli</taxon>
        <taxon>Bacillales</taxon>
        <taxon>Bacillaceae</taxon>
        <taxon>Tepidibacillus</taxon>
    </lineage>
</organism>
<comment type="caution">
    <text evidence="13">The sequence shown here is derived from an EMBL/GenBank/DDBJ whole genome shotgun (WGS) entry which is preliminary data.</text>
</comment>
<keyword evidence="7" id="KW-0479">Metal-binding</keyword>
<evidence type="ECO:0000256" key="8">
    <source>
        <dbReference type="ARBA" id="ARBA00022982"/>
    </source>
</evidence>
<dbReference type="GO" id="GO:0005886">
    <property type="term" value="C:plasma membrane"/>
    <property type="evidence" value="ECO:0007669"/>
    <property type="project" value="UniProtKB-SubCell"/>
</dbReference>
<evidence type="ECO:0000256" key="6">
    <source>
        <dbReference type="ARBA" id="ARBA00022692"/>
    </source>
</evidence>
<evidence type="ECO:0000256" key="9">
    <source>
        <dbReference type="ARBA" id="ARBA00022989"/>
    </source>
</evidence>
<keyword evidence="3" id="KW-0813">Transport</keyword>
<evidence type="ECO:0000256" key="11">
    <source>
        <dbReference type="ARBA" id="ARBA00023136"/>
    </source>
</evidence>
<evidence type="ECO:0000256" key="5">
    <source>
        <dbReference type="ARBA" id="ARBA00022617"/>
    </source>
</evidence>
<feature type="transmembrane region" description="Helical" evidence="12">
    <location>
        <begin position="302"/>
        <end position="323"/>
    </location>
</feature>
<feature type="transmembrane region" description="Helical" evidence="12">
    <location>
        <begin position="201"/>
        <end position="218"/>
    </location>
</feature>
<keyword evidence="11 12" id="KW-0472">Membrane</keyword>
<comment type="subcellular location">
    <subcellularLocation>
        <location evidence="1">Cell membrane</location>
        <topology evidence="1">Multi-pass membrane protein</topology>
    </subcellularLocation>
</comment>
<evidence type="ECO:0000256" key="4">
    <source>
        <dbReference type="ARBA" id="ARBA00022475"/>
    </source>
</evidence>
<proteinExistence type="inferred from homology"/>
<evidence type="ECO:0000256" key="10">
    <source>
        <dbReference type="ARBA" id="ARBA00023004"/>
    </source>
</evidence>
<accession>A0A4R3KJ51</accession>
<dbReference type="PANTHER" id="PTHR43141">
    <property type="entry name" value="CYTOCHROME BD2 SUBUNIT II"/>
    <property type="match status" value="1"/>
</dbReference>
<protein>
    <submittedName>
        <fullName evidence="13">Cytochrome bd-I ubiquinol oxidase subunit 2 apoprotein</fullName>
    </submittedName>
</protein>
<dbReference type="GO" id="GO:0046872">
    <property type="term" value="F:metal ion binding"/>
    <property type="evidence" value="ECO:0007669"/>
    <property type="project" value="UniProtKB-KW"/>
</dbReference>
<evidence type="ECO:0000256" key="3">
    <source>
        <dbReference type="ARBA" id="ARBA00022448"/>
    </source>
</evidence>
<keyword evidence="5" id="KW-0349">Heme</keyword>
<dbReference type="GO" id="GO:0070069">
    <property type="term" value="C:cytochrome complex"/>
    <property type="evidence" value="ECO:0007669"/>
    <property type="project" value="TreeGrafter"/>
</dbReference>
<keyword evidence="8" id="KW-0249">Electron transport</keyword>
<evidence type="ECO:0000256" key="2">
    <source>
        <dbReference type="ARBA" id="ARBA00007543"/>
    </source>
</evidence>
<dbReference type="PANTHER" id="PTHR43141:SF5">
    <property type="entry name" value="CYTOCHROME BD-I UBIQUINOL OXIDASE SUBUNIT 2"/>
    <property type="match status" value="1"/>
</dbReference>
<comment type="similarity">
    <text evidence="2">Belongs to the cytochrome ubiquinol oxidase subunit 2 family.</text>
</comment>
<name>A0A4R3KJ51_9BACI</name>
<dbReference type="GO" id="GO:0019646">
    <property type="term" value="P:aerobic electron transport chain"/>
    <property type="evidence" value="ECO:0007669"/>
    <property type="project" value="TreeGrafter"/>
</dbReference>
<keyword evidence="9 12" id="KW-1133">Transmembrane helix</keyword>
<keyword evidence="10" id="KW-0408">Iron</keyword>
<dbReference type="RefSeq" id="WP_132767106.1">
    <property type="nucleotide sequence ID" value="NZ_SMAB01000003.1"/>
</dbReference>
<feature type="transmembrane region" description="Helical" evidence="12">
    <location>
        <begin position="78"/>
        <end position="99"/>
    </location>
</feature>
<dbReference type="EMBL" id="SMAB01000003">
    <property type="protein sequence ID" value="TCS83700.1"/>
    <property type="molecule type" value="Genomic_DNA"/>
</dbReference>
<evidence type="ECO:0000256" key="1">
    <source>
        <dbReference type="ARBA" id="ARBA00004651"/>
    </source>
</evidence>
<feature type="transmembrane region" description="Helical" evidence="12">
    <location>
        <begin position="230"/>
        <end position="250"/>
    </location>
</feature>
<dbReference type="AlphaFoldDB" id="A0A4R3KJ51"/>
<dbReference type="PIRSF" id="PIRSF000267">
    <property type="entry name" value="Cyt_oxidse_sub2"/>
    <property type="match status" value="1"/>
</dbReference>
<keyword evidence="4" id="KW-1003">Cell membrane</keyword>
<dbReference type="GO" id="GO:0016682">
    <property type="term" value="F:oxidoreductase activity, acting on diphenols and related substances as donors, oxygen as acceptor"/>
    <property type="evidence" value="ECO:0007669"/>
    <property type="project" value="TreeGrafter"/>
</dbReference>
<sequence>MTYTTLIIIWFALWGLLWAVYFMLDGFDLGVGMLYPFLAKDENERKLLLNSIGPFWDGNEVWLITAGGATFAAFPTTYAVMFSFFYLPFMLILLGLIFRGTAIEFMNKSEGQTWKDLWKWALAAGSFLVAFLFGVAFANIFHGLPIDEQGYHGTLISLLNSYGILGGLLFTGLFILSGSIWIGIKTDNELSERVMNFSSKMWYGVLVLAVIFLVQTYFETSLYDIYIENPIWLIDLAIAVISLLLTKVFINKKDAIKAFITHSLLIVSTTFFGIIGLYPNMLPSSIDSKHSLTVFNSASSEYTLKIMFIVAIIFVPIVIFYQIMMYKIFSGKITEKDAHY</sequence>
<reference evidence="13 14" key="1">
    <citation type="submission" date="2019-03" db="EMBL/GenBank/DDBJ databases">
        <title>Genomic Encyclopedia of Type Strains, Phase IV (KMG-IV): sequencing the most valuable type-strain genomes for metagenomic binning, comparative biology and taxonomic classification.</title>
        <authorList>
            <person name="Goeker M."/>
        </authorList>
    </citation>
    <scope>NUCLEOTIDE SEQUENCE [LARGE SCALE GENOMIC DNA]</scope>
    <source>
        <strain evidence="13 14">DSM 23802</strain>
    </source>
</reference>
<keyword evidence="14" id="KW-1185">Reference proteome</keyword>
<evidence type="ECO:0000256" key="7">
    <source>
        <dbReference type="ARBA" id="ARBA00022723"/>
    </source>
</evidence>
<dbReference type="Pfam" id="PF02322">
    <property type="entry name" value="Cyt_bd_oxida_II"/>
    <property type="match status" value="1"/>
</dbReference>
<evidence type="ECO:0000256" key="12">
    <source>
        <dbReference type="SAM" id="Phobius"/>
    </source>
</evidence>
<feature type="transmembrane region" description="Helical" evidence="12">
    <location>
        <begin position="161"/>
        <end position="181"/>
    </location>
</feature>
<evidence type="ECO:0000313" key="13">
    <source>
        <dbReference type="EMBL" id="TCS83700.1"/>
    </source>
</evidence>
<dbReference type="NCBIfam" id="TIGR00203">
    <property type="entry name" value="cydB"/>
    <property type="match status" value="1"/>
</dbReference>
<dbReference type="Proteomes" id="UP000295788">
    <property type="component" value="Unassembled WGS sequence"/>
</dbReference>
<feature type="transmembrane region" description="Helical" evidence="12">
    <location>
        <begin position="120"/>
        <end position="141"/>
    </location>
</feature>
<dbReference type="OrthoDB" id="9776710at2"/>
<keyword evidence="6 12" id="KW-0812">Transmembrane</keyword>
<evidence type="ECO:0000313" key="14">
    <source>
        <dbReference type="Proteomes" id="UP000295788"/>
    </source>
</evidence>
<feature type="transmembrane region" description="Helical" evidence="12">
    <location>
        <begin position="7"/>
        <end position="24"/>
    </location>
</feature>
<gene>
    <name evidence="13" type="ORF">EDD72_10321</name>
</gene>
<dbReference type="InterPro" id="IPR003317">
    <property type="entry name" value="Cyt-d_oxidase_su2"/>
</dbReference>
<dbReference type="GO" id="GO:0009055">
    <property type="term" value="F:electron transfer activity"/>
    <property type="evidence" value="ECO:0007669"/>
    <property type="project" value="TreeGrafter"/>
</dbReference>